<evidence type="ECO:0000313" key="1">
    <source>
        <dbReference type="EMBL" id="CAG8718114.1"/>
    </source>
</evidence>
<keyword evidence="2" id="KW-1185">Reference proteome</keyword>
<dbReference type="Proteomes" id="UP000789702">
    <property type="component" value="Unassembled WGS sequence"/>
</dbReference>
<gene>
    <name evidence="1" type="ORF">DHETER_LOCUS12670</name>
</gene>
<proteinExistence type="predicted"/>
<dbReference type="EMBL" id="CAJVPU010031876">
    <property type="protein sequence ID" value="CAG8718114.1"/>
    <property type="molecule type" value="Genomic_DNA"/>
</dbReference>
<name>A0ACA9PPP2_9GLOM</name>
<comment type="caution">
    <text evidence="1">The sequence shown here is derived from an EMBL/GenBank/DDBJ whole genome shotgun (WGS) entry which is preliminary data.</text>
</comment>
<accession>A0ACA9PPP2</accession>
<organism evidence="1 2">
    <name type="scientific">Dentiscutata heterogama</name>
    <dbReference type="NCBI Taxonomy" id="1316150"/>
    <lineage>
        <taxon>Eukaryota</taxon>
        <taxon>Fungi</taxon>
        <taxon>Fungi incertae sedis</taxon>
        <taxon>Mucoromycota</taxon>
        <taxon>Glomeromycotina</taxon>
        <taxon>Glomeromycetes</taxon>
        <taxon>Diversisporales</taxon>
        <taxon>Gigasporaceae</taxon>
        <taxon>Dentiscutata</taxon>
    </lineage>
</organism>
<reference evidence="1" key="1">
    <citation type="submission" date="2021-06" db="EMBL/GenBank/DDBJ databases">
        <authorList>
            <person name="Kallberg Y."/>
            <person name="Tangrot J."/>
            <person name="Rosling A."/>
        </authorList>
    </citation>
    <scope>NUCLEOTIDE SEQUENCE</scope>
    <source>
        <strain evidence="1">IL203A</strain>
    </source>
</reference>
<protein>
    <submittedName>
        <fullName evidence="1">6685_t:CDS:1</fullName>
    </submittedName>
</protein>
<sequence length="74" mass="8767">AILQAIESDLKQSKLSLQDMIFQFIYYSAPCKSSEINKDKPSHLTLERRCYNPNYKYLTLEVDCVFIQRYLDIL</sequence>
<feature type="non-terminal residue" evidence="1">
    <location>
        <position position="74"/>
    </location>
</feature>
<feature type="non-terminal residue" evidence="1">
    <location>
        <position position="1"/>
    </location>
</feature>
<evidence type="ECO:0000313" key="2">
    <source>
        <dbReference type="Proteomes" id="UP000789702"/>
    </source>
</evidence>